<name>A0AA39ZZP9_9PEZI</name>
<dbReference type="Pfam" id="PF00656">
    <property type="entry name" value="Peptidase_C14"/>
    <property type="match status" value="1"/>
</dbReference>
<feature type="compositionally biased region" description="Polar residues" evidence="2">
    <location>
        <begin position="460"/>
        <end position="469"/>
    </location>
</feature>
<dbReference type="Gene3D" id="3.40.50.12660">
    <property type="match status" value="1"/>
</dbReference>
<accession>A0AA39ZZP9</accession>
<dbReference type="EMBL" id="JAUIRO010000007">
    <property type="protein sequence ID" value="KAK0706618.1"/>
    <property type="molecule type" value="Genomic_DNA"/>
</dbReference>
<gene>
    <name evidence="4" type="ORF">B0T26DRAFT_789839</name>
</gene>
<evidence type="ECO:0000313" key="5">
    <source>
        <dbReference type="Proteomes" id="UP001172101"/>
    </source>
</evidence>
<keyword evidence="5" id="KW-1185">Reference proteome</keyword>
<dbReference type="GO" id="GO:0006508">
    <property type="term" value="P:proteolysis"/>
    <property type="evidence" value="ECO:0007669"/>
    <property type="project" value="InterPro"/>
</dbReference>
<organism evidence="4 5">
    <name type="scientific">Lasiosphaeria miniovina</name>
    <dbReference type="NCBI Taxonomy" id="1954250"/>
    <lineage>
        <taxon>Eukaryota</taxon>
        <taxon>Fungi</taxon>
        <taxon>Dikarya</taxon>
        <taxon>Ascomycota</taxon>
        <taxon>Pezizomycotina</taxon>
        <taxon>Sordariomycetes</taxon>
        <taxon>Sordariomycetidae</taxon>
        <taxon>Sordariales</taxon>
        <taxon>Lasiosphaeriaceae</taxon>
        <taxon>Lasiosphaeria</taxon>
    </lineage>
</organism>
<feature type="domain" description="Peptidase C14 caspase" evidence="3">
    <location>
        <begin position="8"/>
        <end position="163"/>
    </location>
</feature>
<reference evidence="4" key="1">
    <citation type="submission" date="2023-06" db="EMBL/GenBank/DDBJ databases">
        <title>Genome-scale phylogeny and comparative genomics of the fungal order Sordariales.</title>
        <authorList>
            <consortium name="Lawrence Berkeley National Laboratory"/>
            <person name="Hensen N."/>
            <person name="Bonometti L."/>
            <person name="Westerberg I."/>
            <person name="Brannstrom I.O."/>
            <person name="Guillou S."/>
            <person name="Cros-Aarteil S."/>
            <person name="Calhoun S."/>
            <person name="Haridas S."/>
            <person name="Kuo A."/>
            <person name="Mondo S."/>
            <person name="Pangilinan J."/>
            <person name="Riley R."/>
            <person name="LaButti K."/>
            <person name="Andreopoulos B."/>
            <person name="Lipzen A."/>
            <person name="Chen C."/>
            <person name="Yanf M."/>
            <person name="Daum C."/>
            <person name="Ng V."/>
            <person name="Clum A."/>
            <person name="Steindorff A."/>
            <person name="Ohm R."/>
            <person name="Martin F."/>
            <person name="Silar P."/>
            <person name="Natvig D."/>
            <person name="Lalanne C."/>
            <person name="Gautier V."/>
            <person name="Ament-velasquez S.L."/>
            <person name="Kruys A."/>
            <person name="Hutchinson M.I."/>
            <person name="Powell A.J."/>
            <person name="Barry K."/>
            <person name="Miller A.N."/>
            <person name="Grigoriev I.V."/>
            <person name="Debuchy R."/>
            <person name="Gladieux P."/>
            <person name="Thoren M.H."/>
            <person name="Johannesson H."/>
        </authorList>
    </citation>
    <scope>NUCLEOTIDE SEQUENCE</scope>
    <source>
        <strain evidence="4">SMH2392-1A</strain>
    </source>
</reference>
<dbReference type="InterPro" id="IPR050452">
    <property type="entry name" value="Metacaspase"/>
</dbReference>
<evidence type="ECO:0000313" key="4">
    <source>
        <dbReference type="EMBL" id="KAK0706618.1"/>
    </source>
</evidence>
<protein>
    <submittedName>
        <fullName evidence="4">Caspase domain-containing protein</fullName>
    </submittedName>
</protein>
<dbReference type="InterPro" id="IPR011600">
    <property type="entry name" value="Pept_C14_caspase"/>
</dbReference>
<dbReference type="GO" id="GO:0004197">
    <property type="term" value="F:cysteine-type endopeptidase activity"/>
    <property type="evidence" value="ECO:0007669"/>
    <property type="project" value="InterPro"/>
</dbReference>
<dbReference type="RefSeq" id="XP_060291712.1">
    <property type="nucleotide sequence ID" value="XM_060446838.1"/>
</dbReference>
<evidence type="ECO:0000259" key="3">
    <source>
        <dbReference type="Pfam" id="PF00656"/>
    </source>
</evidence>
<dbReference type="AlphaFoldDB" id="A0AA39ZZP9"/>
<feature type="region of interest" description="Disordered" evidence="2">
    <location>
        <begin position="454"/>
        <end position="475"/>
    </location>
</feature>
<dbReference type="PANTHER" id="PTHR48104">
    <property type="entry name" value="METACASPASE-4"/>
    <property type="match status" value="1"/>
</dbReference>
<evidence type="ECO:0000256" key="1">
    <source>
        <dbReference type="ARBA" id="ARBA00009005"/>
    </source>
</evidence>
<comment type="caution">
    <text evidence="4">The sequence shown here is derived from an EMBL/GenBank/DDBJ whole genome shotgun (WGS) entry which is preliminary data.</text>
</comment>
<dbReference type="GO" id="GO:0005737">
    <property type="term" value="C:cytoplasm"/>
    <property type="evidence" value="ECO:0007669"/>
    <property type="project" value="TreeGrafter"/>
</dbReference>
<dbReference type="GeneID" id="85330108"/>
<proteinExistence type="inferred from homology"/>
<comment type="similarity">
    <text evidence="1">Belongs to the peptidase C14B family.</text>
</comment>
<evidence type="ECO:0000256" key="2">
    <source>
        <dbReference type="SAM" id="MobiDB-lite"/>
    </source>
</evidence>
<sequence>MANMKVNKWAVLIGIDYYISGTSREGVHEYLRDWLGVQDSHIYRLTATTPGDDDSKAPRGDRSQRPTYENIIKVLQQVSQEARPKDLVYLHYSGHGIRVKTIFGDLKGEDGIDEALVPTDIACVGGRYVRDVEIAYLLREMVKKELVITVVLDCCHSGSADRGQDHGVDSRIRGISMVDTNKLNSDISALPYHTMYWKPRQGLFQLAGEKPAWRITGCLHRVDTHFLLHAGHKRLRSSARGEGDRLFYSGDRLELLYTSTVVEVGNTKGNTTVRLNAGEAHGISKGMGVWLFKAVTAEAVLVEPSTPGQQLKVGCLALPRSTLLLQRLVRLVYPESLGEDDASERALNAVRKAWETHGTTFAPLTDGPNGGETFQVHVRDGMYDILGGDGQRLQYAVLPLPTDAERAAEKLVRSLTHLAKYHGVLDLRSLRSGLASWISVQLTKKPYAFPLEPRLATDPPSISSTQQRCKATVGG</sequence>
<dbReference type="PANTHER" id="PTHR48104:SF30">
    <property type="entry name" value="METACASPASE-1"/>
    <property type="match status" value="1"/>
</dbReference>
<dbReference type="Proteomes" id="UP001172101">
    <property type="component" value="Unassembled WGS sequence"/>
</dbReference>